<evidence type="ECO:0000256" key="2">
    <source>
        <dbReference type="SAM" id="Phobius"/>
    </source>
</evidence>
<name>A0A9P1I7Y0_9PELO</name>
<gene>
    <name evidence="5" type="ORF">CAMP_LOCUS3774</name>
</gene>
<dbReference type="PANTHER" id="PTHR31967">
    <property type="entry name" value="GROUNDHOG (HEDGEHOG-LIKE FAMILY)-RELATED"/>
    <property type="match status" value="1"/>
</dbReference>
<evidence type="ECO:0000259" key="3">
    <source>
        <dbReference type="Pfam" id="PF00175"/>
    </source>
</evidence>
<proteinExistence type="predicted"/>
<dbReference type="AlphaFoldDB" id="A0A9P1I7Y0"/>
<feature type="transmembrane region" description="Helical" evidence="2">
    <location>
        <begin position="40"/>
        <end position="61"/>
    </location>
</feature>
<dbReference type="PRINTS" id="PR00406">
    <property type="entry name" value="CYTB5RDTASE"/>
</dbReference>
<feature type="domain" description="Oxidoreductase FAD/NAD(P)-binding" evidence="3">
    <location>
        <begin position="456"/>
        <end position="566"/>
    </location>
</feature>
<feature type="region of interest" description="Disordered" evidence="1">
    <location>
        <begin position="1"/>
        <end position="23"/>
    </location>
</feature>
<organism evidence="5 6">
    <name type="scientific">Caenorhabditis angaria</name>
    <dbReference type="NCBI Taxonomy" id="860376"/>
    <lineage>
        <taxon>Eukaryota</taxon>
        <taxon>Metazoa</taxon>
        <taxon>Ecdysozoa</taxon>
        <taxon>Nematoda</taxon>
        <taxon>Chromadorea</taxon>
        <taxon>Rhabditida</taxon>
        <taxon>Rhabditina</taxon>
        <taxon>Rhabditomorpha</taxon>
        <taxon>Rhabditoidea</taxon>
        <taxon>Rhabditidae</taxon>
        <taxon>Peloderinae</taxon>
        <taxon>Caenorhabditis</taxon>
    </lineage>
</organism>
<sequence>MEAEIRLRKSAKNANQEEIRDAKKKKKEGSSIENFLFRSLFSRIALILFYSFWFLFGVLVLRKTQNAIAAVRYVKSNSESVSLRLIEESREFADLIRILDKKFPRPPALFLLNQHALNMTDNFLCNTATFPGAHDRFIFVTLDTVARDTIKKRWPNIQQFHWPTPSLYKPFSFAEGAYQTIYLLRSNIALALIKKGKSFWMMQQDTFWRKSIFDLNFEDDMSYDAIFDQLGEEDSLRTEWVNGANFFIRANNDTQLFFERLSDKLAHWYTPDMGVMIHQCHTWKKPTCAYVPHKFIYSWEWMYTGQKNPPYLMQLDCETDGGSKLMQLGRYGFHFVNQDGTCNNEKIELAKQRMENGTVEVKMSQNLPSWGRLQFKAYWWIVEYMLSTPIIGHYLKPYLAMYTPTAVGPNWFEVPIKIYPMGRFTSKLDGIKSLEFRGPYGISEAARIRKVRRPMFIAAGTGIAPFIRIIEYLLEKDDDDLMILLVYTVRSFSDVLFLENLKNFGKFWNFQIRILLTKEEEKNNSHPLMKIENGRLGIENFNKIFDEFNALEVVVCGPTAFEKDICNFCSAFDVEFIRFPP</sequence>
<dbReference type="PANTHER" id="PTHR31967:SF10">
    <property type="entry name" value="NUCLEOTIDE-DIPHOSPHO-SUGAR TRANSFERASE DOMAIN-CONTAINING PROTEIN"/>
    <property type="match status" value="1"/>
</dbReference>
<evidence type="ECO:0000259" key="4">
    <source>
        <dbReference type="Pfam" id="PF03407"/>
    </source>
</evidence>
<evidence type="ECO:0000256" key="1">
    <source>
        <dbReference type="SAM" id="MobiDB-lite"/>
    </source>
</evidence>
<accession>A0A9P1I7Y0</accession>
<evidence type="ECO:0000313" key="6">
    <source>
        <dbReference type="Proteomes" id="UP001152747"/>
    </source>
</evidence>
<dbReference type="InterPro" id="IPR005069">
    <property type="entry name" value="Nucl-diP-sugar_transferase"/>
</dbReference>
<reference evidence="5" key="1">
    <citation type="submission" date="2022-11" db="EMBL/GenBank/DDBJ databases">
        <authorList>
            <person name="Kikuchi T."/>
        </authorList>
    </citation>
    <scope>NUCLEOTIDE SEQUENCE</scope>
    <source>
        <strain evidence="5">PS1010</strain>
    </source>
</reference>
<dbReference type="Pfam" id="PF00175">
    <property type="entry name" value="NAD_binding_1"/>
    <property type="match status" value="1"/>
</dbReference>
<keyword evidence="2" id="KW-0812">Transmembrane</keyword>
<evidence type="ECO:0008006" key="7">
    <source>
        <dbReference type="Google" id="ProtNLM"/>
    </source>
</evidence>
<dbReference type="InterPro" id="IPR001433">
    <property type="entry name" value="OxRdtase_FAD/NAD-bd"/>
</dbReference>
<dbReference type="SUPFAM" id="SSF52343">
    <property type="entry name" value="Ferredoxin reductase-like, C-terminal NADP-linked domain"/>
    <property type="match status" value="1"/>
</dbReference>
<dbReference type="InterPro" id="IPR039261">
    <property type="entry name" value="FNR_nucleotide-bd"/>
</dbReference>
<keyword evidence="2" id="KW-0472">Membrane</keyword>
<dbReference type="EMBL" id="CANHGI010000002">
    <property type="protein sequence ID" value="CAI5441137.1"/>
    <property type="molecule type" value="Genomic_DNA"/>
</dbReference>
<keyword evidence="6" id="KW-1185">Reference proteome</keyword>
<keyword evidence="2" id="KW-1133">Transmembrane helix</keyword>
<dbReference type="GO" id="GO:0016491">
    <property type="term" value="F:oxidoreductase activity"/>
    <property type="evidence" value="ECO:0007669"/>
    <property type="project" value="InterPro"/>
</dbReference>
<comment type="caution">
    <text evidence="5">The sequence shown here is derived from an EMBL/GenBank/DDBJ whole genome shotgun (WGS) entry which is preliminary data.</text>
</comment>
<feature type="domain" description="Nucleotide-diphospho-sugar transferase" evidence="4">
    <location>
        <begin position="133"/>
        <end position="328"/>
    </location>
</feature>
<dbReference type="Pfam" id="PF03407">
    <property type="entry name" value="Nucleotid_trans"/>
    <property type="match status" value="1"/>
</dbReference>
<dbReference type="Gene3D" id="3.40.50.80">
    <property type="entry name" value="Nucleotide-binding domain of ferredoxin-NADP reductase (FNR) module"/>
    <property type="match status" value="1"/>
</dbReference>
<evidence type="ECO:0000313" key="5">
    <source>
        <dbReference type="EMBL" id="CAI5441137.1"/>
    </source>
</evidence>
<protein>
    <recommendedName>
        <fullName evidence="7">Cytochrome-b5 reductase</fullName>
    </recommendedName>
</protein>
<dbReference type="Proteomes" id="UP001152747">
    <property type="component" value="Unassembled WGS sequence"/>
</dbReference>
<dbReference type="OrthoDB" id="5836963at2759"/>